<evidence type="ECO:0000256" key="2">
    <source>
        <dbReference type="ARBA" id="ARBA00022448"/>
    </source>
</evidence>
<feature type="transmembrane region" description="Helical" evidence="8">
    <location>
        <begin position="145"/>
        <end position="164"/>
    </location>
</feature>
<keyword evidence="5" id="KW-0406">Ion transport</keyword>
<evidence type="ECO:0000313" key="10">
    <source>
        <dbReference type="EMBL" id="QFU97426.1"/>
    </source>
</evidence>
<comment type="subcellular location">
    <subcellularLocation>
        <location evidence="1">Membrane</location>
        <topology evidence="1">Multi-pass membrane protein</topology>
    </subcellularLocation>
</comment>
<evidence type="ECO:0000256" key="7">
    <source>
        <dbReference type="ARBA" id="ARBA00023303"/>
    </source>
</evidence>
<keyword evidence="6 8" id="KW-0472">Membrane</keyword>
<keyword evidence="7 10" id="KW-0407">Ion channel</keyword>
<dbReference type="PRINTS" id="PR00169">
    <property type="entry name" value="KCHANNEL"/>
</dbReference>
<feature type="domain" description="Potassium channel" evidence="9">
    <location>
        <begin position="136"/>
        <end position="201"/>
    </location>
</feature>
<dbReference type="Pfam" id="PF07885">
    <property type="entry name" value="Ion_trans_2"/>
    <property type="match status" value="1"/>
</dbReference>
<dbReference type="Proteomes" id="UP000326702">
    <property type="component" value="Chromosome"/>
</dbReference>
<gene>
    <name evidence="10" type="ORF">KDY119_00924</name>
</gene>
<evidence type="ECO:0000256" key="1">
    <source>
        <dbReference type="ARBA" id="ARBA00004141"/>
    </source>
</evidence>
<dbReference type="GO" id="GO:0001508">
    <property type="term" value="P:action potential"/>
    <property type="evidence" value="ECO:0007669"/>
    <property type="project" value="TreeGrafter"/>
</dbReference>
<evidence type="ECO:0000256" key="6">
    <source>
        <dbReference type="ARBA" id="ARBA00023136"/>
    </source>
</evidence>
<evidence type="ECO:0000256" key="4">
    <source>
        <dbReference type="ARBA" id="ARBA00022989"/>
    </source>
</evidence>
<dbReference type="AlphaFoldDB" id="A0A5P9Q812"/>
<dbReference type="Gene3D" id="1.10.287.70">
    <property type="match status" value="1"/>
</dbReference>
<dbReference type="PANTHER" id="PTHR11537">
    <property type="entry name" value="VOLTAGE-GATED POTASSIUM CHANNEL"/>
    <property type="match status" value="1"/>
</dbReference>
<name>A0A5P9Q812_9MICO</name>
<evidence type="ECO:0000313" key="11">
    <source>
        <dbReference type="Proteomes" id="UP000326702"/>
    </source>
</evidence>
<evidence type="ECO:0000256" key="8">
    <source>
        <dbReference type="SAM" id="Phobius"/>
    </source>
</evidence>
<dbReference type="InterPro" id="IPR028325">
    <property type="entry name" value="VG_K_chnl"/>
</dbReference>
<evidence type="ECO:0000259" key="9">
    <source>
        <dbReference type="Pfam" id="PF07885"/>
    </source>
</evidence>
<protein>
    <submittedName>
        <fullName evidence="10">Cyclic nucleotide-gated potassium channel</fullName>
    </submittedName>
</protein>
<keyword evidence="4 8" id="KW-1133">Transmembrane helix</keyword>
<accession>A0A5P9Q812</accession>
<dbReference type="EMBL" id="CP045529">
    <property type="protein sequence ID" value="QFU97426.1"/>
    <property type="molecule type" value="Genomic_DNA"/>
</dbReference>
<dbReference type="KEGG" id="lxl:KDY119_00924"/>
<keyword evidence="11" id="KW-1185">Reference proteome</keyword>
<dbReference type="RefSeq" id="WP_153021993.1">
    <property type="nucleotide sequence ID" value="NZ_BAABIH010000001.1"/>
</dbReference>
<dbReference type="InterPro" id="IPR013099">
    <property type="entry name" value="K_chnl_dom"/>
</dbReference>
<dbReference type="Gene3D" id="1.20.120.350">
    <property type="entry name" value="Voltage-gated potassium channels. Chain C"/>
    <property type="match status" value="1"/>
</dbReference>
<feature type="transmembrane region" description="Helical" evidence="8">
    <location>
        <begin position="43"/>
        <end position="64"/>
    </location>
</feature>
<dbReference type="Gene3D" id="1.20.5.110">
    <property type="match status" value="1"/>
</dbReference>
<evidence type="ECO:0000256" key="3">
    <source>
        <dbReference type="ARBA" id="ARBA00022692"/>
    </source>
</evidence>
<keyword evidence="2" id="KW-0813">Transport</keyword>
<reference evidence="10 11" key="1">
    <citation type="submission" date="2019-10" db="EMBL/GenBank/DDBJ databases">
        <title>Genome sequence of Luteimicrobium xylanilyticum HY-24.</title>
        <authorList>
            <person name="Kim D.Y."/>
            <person name="Park H.-Y."/>
        </authorList>
    </citation>
    <scope>NUCLEOTIDE SEQUENCE [LARGE SCALE GENOMIC DNA]</scope>
    <source>
        <strain evidence="10 11">HY-24</strain>
    </source>
</reference>
<feature type="transmembrane region" description="Helical" evidence="8">
    <location>
        <begin position="176"/>
        <end position="201"/>
    </location>
</feature>
<organism evidence="10 11">
    <name type="scientific">Luteimicrobium xylanilyticum</name>
    <dbReference type="NCBI Taxonomy" id="1133546"/>
    <lineage>
        <taxon>Bacteria</taxon>
        <taxon>Bacillati</taxon>
        <taxon>Actinomycetota</taxon>
        <taxon>Actinomycetes</taxon>
        <taxon>Micrococcales</taxon>
        <taxon>Luteimicrobium</taxon>
    </lineage>
</organism>
<dbReference type="PANTHER" id="PTHR11537:SF254">
    <property type="entry name" value="POTASSIUM VOLTAGE-GATED CHANNEL PROTEIN SHAB"/>
    <property type="match status" value="1"/>
</dbReference>
<dbReference type="GO" id="GO:0008076">
    <property type="term" value="C:voltage-gated potassium channel complex"/>
    <property type="evidence" value="ECO:0007669"/>
    <property type="project" value="InterPro"/>
</dbReference>
<evidence type="ECO:0000256" key="5">
    <source>
        <dbReference type="ARBA" id="ARBA00023065"/>
    </source>
</evidence>
<dbReference type="GO" id="GO:0005249">
    <property type="term" value="F:voltage-gated potassium channel activity"/>
    <property type="evidence" value="ECO:0007669"/>
    <property type="project" value="InterPro"/>
</dbReference>
<dbReference type="InterPro" id="IPR027359">
    <property type="entry name" value="Volt_channel_dom_sf"/>
</dbReference>
<dbReference type="SUPFAM" id="SSF81324">
    <property type="entry name" value="Voltage-gated potassium channels"/>
    <property type="match status" value="1"/>
</dbReference>
<dbReference type="OrthoDB" id="9799090at2"/>
<proteinExistence type="predicted"/>
<sequence length="247" mass="26405">MTRVERWEARSEWPLTAAAFAFLVAYAVPIVDPAVSDTAQRLCAVVVWVTWGLFVVDFAARVLLADRRWRYIGHHVLDLAVVALPLLRPLRLVRLAALVSVLNRTGARQLRGKVVGYAVAGATLLVVVGALAVTQAERGHAGATITGFGDGLWWAITTITTVGYGDTYPVTATGRFVAAAVMIGGIALLGVITATLASWLVQRVDETTTAQQAATRAQVDDLAAEVRALRELLTQRGPTSDPPDSLP</sequence>
<keyword evidence="3 8" id="KW-0812">Transmembrane</keyword>
<feature type="transmembrane region" description="Helical" evidence="8">
    <location>
        <begin position="114"/>
        <end position="133"/>
    </location>
</feature>